<name>A0AAD4PYE3_9EURO</name>
<dbReference type="InterPro" id="IPR053175">
    <property type="entry name" value="DHMBA_Reg_Transcription_Factor"/>
</dbReference>
<feature type="region of interest" description="Disordered" evidence="5">
    <location>
        <begin position="52"/>
        <end position="97"/>
    </location>
</feature>
<dbReference type="Pfam" id="PF11951">
    <property type="entry name" value="Fungal_trans_2"/>
    <property type="match status" value="1"/>
</dbReference>
<dbReference type="Pfam" id="PF00172">
    <property type="entry name" value="Zn_clus"/>
    <property type="match status" value="1"/>
</dbReference>
<evidence type="ECO:0000256" key="5">
    <source>
        <dbReference type="SAM" id="MobiDB-lite"/>
    </source>
</evidence>
<evidence type="ECO:0000256" key="1">
    <source>
        <dbReference type="ARBA" id="ARBA00023015"/>
    </source>
</evidence>
<dbReference type="SMART" id="SM00066">
    <property type="entry name" value="GAL4"/>
    <property type="match status" value="1"/>
</dbReference>
<protein>
    <recommendedName>
        <fullName evidence="6">Zn(2)-C6 fungal-type domain-containing protein</fullName>
    </recommendedName>
</protein>
<dbReference type="RefSeq" id="XP_046069849.1">
    <property type="nucleotide sequence ID" value="XM_046220811.1"/>
</dbReference>
<organism evidence="7 8">
    <name type="scientific">Talaromyces proteolyticus</name>
    <dbReference type="NCBI Taxonomy" id="1131652"/>
    <lineage>
        <taxon>Eukaryota</taxon>
        <taxon>Fungi</taxon>
        <taxon>Dikarya</taxon>
        <taxon>Ascomycota</taxon>
        <taxon>Pezizomycotina</taxon>
        <taxon>Eurotiomycetes</taxon>
        <taxon>Eurotiomycetidae</taxon>
        <taxon>Eurotiales</taxon>
        <taxon>Trichocomaceae</taxon>
        <taxon>Talaromyces</taxon>
        <taxon>Talaromyces sect. Bacilispori</taxon>
    </lineage>
</organism>
<dbReference type="Gene3D" id="4.10.240.10">
    <property type="entry name" value="Zn(2)-C6 fungal-type DNA-binding domain"/>
    <property type="match status" value="1"/>
</dbReference>
<feature type="domain" description="Zn(2)-C6 fungal-type" evidence="6">
    <location>
        <begin position="10"/>
        <end position="39"/>
    </location>
</feature>
<dbReference type="GeneID" id="70251098"/>
<dbReference type="Proteomes" id="UP001201262">
    <property type="component" value="Unassembled WGS sequence"/>
</dbReference>
<keyword evidence="1" id="KW-0805">Transcription regulation</keyword>
<evidence type="ECO:0000313" key="7">
    <source>
        <dbReference type="EMBL" id="KAH8694179.1"/>
    </source>
</evidence>
<keyword evidence="8" id="KW-1185">Reference proteome</keyword>
<evidence type="ECO:0000256" key="4">
    <source>
        <dbReference type="ARBA" id="ARBA00023242"/>
    </source>
</evidence>
<accession>A0AAD4PYE3</accession>
<dbReference type="PROSITE" id="PS50048">
    <property type="entry name" value="ZN2_CY6_FUNGAL_2"/>
    <property type="match status" value="1"/>
</dbReference>
<reference evidence="7" key="1">
    <citation type="submission" date="2021-12" db="EMBL/GenBank/DDBJ databases">
        <title>Convergent genome expansion in fungi linked to evolution of root-endophyte symbiosis.</title>
        <authorList>
            <consortium name="DOE Joint Genome Institute"/>
            <person name="Ke Y.-H."/>
            <person name="Bonito G."/>
            <person name="Liao H.-L."/>
            <person name="Looney B."/>
            <person name="Rojas-Flechas A."/>
            <person name="Nash J."/>
            <person name="Hameed K."/>
            <person name="Schadt C."/>
            <person name="Martin F."/>
            <person name="Crous P.W."/>
            <person name="Miettinen O."/>
            <person name="Magnuson J.K."/>
            <person name="Labbe J."/>
            <person name="Jacobson D."/>
            <person name="Doktycz M.J."/>
            <person name="Veneault-Fourrey C."/>
            <person name="Kuo A."/>
            <person name="Mondo S."/>
            <person name="Calhoun S."/>
            <person name="Riley R."/>
            <person name="Ohm R."/>
            <person name="LaButti K."/>
            <person name="Andreopoulos B."/>
            <person name="Pangilinan J."/>
            <person name="Nolan M."/>
            <person name="Tritt A."/>
            <person name="Clum A."/>
            <person name="Lipzen A."/>
            <person name="Daum C."/>
            <person name="Barry K."/>
            <person name="Grigoriev I.V."/>
            <person name="Vilgalys R."/>
        </authorList>
    </citation>
    <scope>NUCLEOTIDE SEQUENCE</scope>
    <source>
        <strain evidence="7">PMI_201</strain>
    </source>
</reference>
<dbReference type="GO" id="GO:0003677">
    <property type="term" value="F:DNA binding"/>
    <property type="evidence" value="ECO:0007669"/>
    <property type="project" value="UniProtKB-KW"/>
</dbReference>
<evidence type="ECO:0000256" key="2">
    <source>
        <dbReference type="ARBA" id="ARBA00023125"/>
    </source>
</evidence>
<evidence type="ECO:0000256" key="3">
    <source>
        <dbReference type="ARBA" id="ARBA00023163"/>
    </source>
</evidence>
<keyword evidence="2" id="KW-0238">DNA-binding</keyword>
<feature type="compositionally biased region" description="Low complexity" evidence="5">
    <location>
        <begin position="61"/>
        <end position="73"/>
    </location>
</feature>
<sequence length="589" mass="65087">MVYCGKPSKGCGQCRSRKIKCDQGRPACWQCTRMGRECSGYRDELSLMFRDESESVRRKAGSSPSPSATSASGRKTLSRSPRPAFPGQKAASVATSGSTTSIEDIGFDFDSNSEHRFLTGQARQSPLGMHPTTSLSRQEAVCFFLQSHAIPGTLLMTDALTHFLMQSGGSLAQQAIQSSIVAVASAMLARVRNDASLRQEARREYGATLRLVNKTLADTNEAKTNQALGAVVLLSLYEIVTSRTPQGIEAWTNHIHGAAALLEHRGIQQLQTEVGIRLFLHLRYQIIISCLQRDVRVPSSLLESSKLDIIPQLKDALGNKLIMIIGNLSNLRANIHSKAFNNPQEVLSAACALEADLVSWMAALPPDFTYSSHTLMPLDRNFEHRCRGIRPYNNEYHIYPDIWAPSCWNHYRCARILVSEIILSHVHMLSDSSPNYLSEDFRLHCKSLRSTISRLGADICRSVPFHLGACSSEILPETPMLPSESYLGGLMLLWPLFIAGIIEGPTHPQRRWVIKCLKTIGNSCGLDQALATMDLLTVDPGMFYSAEKYGEAADTPTGSSELLPVSIFHIPYYELPALKEYRELRASSA</sequence>
<evidence type="ECO:0000259" key="6">
    <source>
        <dbReference type="PROSITE" id="PS50048"/>
    </source>
</evidence>
<dbReference type="PROSITE" id="PS00463">
    <property type="entry name" value="ZN2_CY6_FUNGAL_1"/>
    <property type="match status" value="1"/>
</dbReference>
<dbReference type="SUPFAM" id="SSF57701">
    <property type="entry name" value="Zn2/Cys6 DNA-binding domain"/>
    <property type="match status" value="1"/>
</dbReference>
<keyword evidence="3" id="KW-0804">Transcription</keyword>
<dbReference type="EMBL" id="JAJTJA010000009">
    <property type="protein sequence ID" value="KAH8694179.1"/>
    <property type="molecule type" value="Genomic_DNA"/>
</dbReference>
<dbReference type="PANTHER" id="PTHR38791:SF5">
    <property type="entry name" value="TRANSCRIPTION FACTOR DBAG-RELATED"/>
    <property type="match status" value="1"/>
</dbReference>
<dbReference type="AlphaFoldDB" id="A0AAD4PYE3"/>
<gene>
    <name evidence="7" type="ORF">BGW36DRAFT_430199</name>
</gene>
<evidence type="ECO:0000313" key="8">
    <source>
        <dbReference type="Proteomes" id="UP001201262"/>
    </source>
</evidence>
<dbReference type="PANTHER" id="PTHR38791">
    <property type="entry name" value="ZN(II)2CYS6 TRANSCRIPTION FACTOR (EUROFUNG)-RELATED-RELATED"/>
    <property type="match status" value="1"/>
</dbReference>
<proteinExistence type="predicted"/>
<dbReference type="InterPro" id="IPR036864">
    <property type="entry name" value="Zn2-C6_fun-type_DNA-bd_sf"/>
</dbReference>
<keyword evidence="4" id="KW-0539">Nucleus</keyword>
<dbReference type="InterPro" id="IPR001138">
    <property type="entry name" value="Zn2Cys6_DnaBD"/>
</dbReference>
<dbReference type="GO" id="GO:0000981">
    <property type="term" value="F:DNA-binding transcription factor activity, RNA polymerase II-specific"/>
    <property type="evidence" value="ECO:0007669"/>
    <property type="project" value="InterPro"/>
</dbReference>
<dbReference type="GO" id="GO:0008270">
    <property type="term" value="F:zinc ion binding"/>
    <property type="evidence" value="ECO:0007669"/>
    <property type="project" value="InterPro"/>
</dbReference>
<comment type="caution">
    <text evidence="7">The sequence shown here is derived from an EMBL/GenBank/DDBJ whole genome shotgun (WGS) entry which is preliminary data.</text>
</comment>
<dbReference type="CDD" id="cd00067">
    <property type="entry name" value="GAL4"/>
    <property type="match status" value="1"/>
</dbReference>
<dbReference type="InterPro" id="IPR021858">
    <property type="entry name" value="Fun_TF"/>
</dbReference>